<name>A0ACB6Z3G4_THEGA</name>
<proteinExistence type="predicted"/>
<comment type="caution">
    <text evidence="1">The sequence shown here is derived from an EMBL/GenBank/DDBJ whole genome shotgun (WGS) entry which is preliminary data.</text>
</comment>
<sequence>MSGGVDSSVTAKLMVDQGYDVTGLFMRNWDTRDESGTDKGCEWEKDWEDVQLVARHLGIPCRIVDLTKEYWNNVFQPSLRVWEAGDTPNPDVWCNKEVKFGALINHLGKDGEWLATGHYARKGWKTPPGSSTPRPQLLRSSDPTKDQNYYLSAIPEKGLERALFPLDEWTKADVRKIAEAADLPTARRDESMGICFVGQKRKFNEFLVNYLEPNPGRIYELETGEIIGTHKGLWTYTIGQGARLPGLKERYFVTSKSKEENAIYVVNGSDHPSLYKRGLTCGDWKWIWADSPPPEIDSEGGFDCLMQFRHRMDPVRCTVRRIHHALIGISFREPQKAIAEGQVAVLWDGDWCLGSGTIISTISEPPHE</sequence>
<keyword evidence="2" id="KW-1185">Reference proteome</keyword>
<dbReference type="EMBL" id="MU118148">
    <property type="protein sequence ID" value="KAF9644300.1"/>
    <property type="molecule type" value="Genomic_DNA"/>
</dbReference>
<protein>
    <submittedName>
        <fullName evidence="1">5-methylaminomethyl-2-thiouridylate-methyltransferase</fullName>
    </submittedName>
</protein>
<dbReference type="Proteomes" id="UP000886501">
    <property type="component" value="Unassembled WGS sequence"/>
</dbReference>
<evidence type="ECO:0000313" key="1">
    <source>
        <dbReference type="EMBL" id="KAF9644300.1"/>
    </source>
</evidence>
<reference evidence="1" key="2">
    <citation type="journal article" date="2020" name="Nat. Commun.">
        <title>Large-scale genome sequencing of mycorrhizal fungi provides insights into the early evolution of symbiotic traits.</title>
        <authorList>
            <person name="Miyauchi S."/>
            <person name="Kiss E."/>
            <person name="Kuo A."/>
            <person name="Drula E."/>
            <person name="Kohler A."/>
            <person name="Sanchez-Garcia M."/>
            <person name="Morin E."/>
            <person name="Andreopoulos B."/>
            <person name="Barry K.W."/>
            <person name="Bonito G."/>
            <person name="Buee M."/>
            <person name="Carver A."/>
            <person name="Chen C."/>
            <person name="Cichocki N."/>
            <person name="Clum A."/>
            <person name="Culley D."/>
            <person name="Crous P.W."/>
            <person name="Fauchery L."/>
            <person name="Girlanda M."/>
            <person name="Hayes R.D."/>
            <person name="Keri Z."/>
            <person name="LaButti K."/>
            <person name="Lipzen A."/>
            <person name="Lombard V."/>
            <person name="Magnuson J."/>
            <person name="Maillard F."/>
            <person name="Murat C."/>
            <person name="Nolan M."/>
            <person name="Ohm R.A."/>
            <person name="Pangilinan J."/>
            <person name="Pereira M.F."/>
            <person name="Perotto S."/>
            <person name="Peter M."/>
            <person name="Pfister S."/>
            <person name="Riley R."/>
            <person name="Sitrit Y."/>
            <person name="Stielow J.B."/>
            <person name="Szollosi G."/>
            <person name="Zifcakova L."/>
            <person name="Stursova M."/>
            <person name="Spatafora J.W."/>
            <person name="Tedersoo L."/>
            <person name="Vaario L.M."/>
            <person name="Yamada A."/>
            <person name="Yan M."/>
            <person name="Wang P."/>
            <person name="Xu J."/>
            <person name="Bruns T."/>
            <person name="Baldrian P."/>
            <person name="Vilgalys R."/>
            <person name="Dunand C."/>
            <person name="Henrissat B."/>
            <person name="Grigoriev I.V."/>
            <person name="Hibbett D."/>
            <person name="Nagy L.G."/>
            <person name="Martin F.M."/>
        </authorList>
    </citation>
    <scope>NUCLEOTIDE SEQUENCE</scope>
    <source>
        <strain evidence="1">P2</strain>
    </source>
</reference>
<accession>A0ACB6Z3G4</accession>
<evidence type="ECO:0000313" key="2">
    <source>
        <dbReference type="Proteomes" id="UP000886501"/>
    </source>
</evidence>
<organism evidence="1 2">
    <name type="scientific">Thelephora ganbajun</name>
    <name type="common">Ganba fungus</name>
    <dbReference type="NCBI Taxonomy" id="370292"/>
    <lineage>
        <taxon>Eukaryota</taxon>
        <taxon>Fungi</taxon>
        <taxon>Dikarya</taxon>
        <taxon>Basidiomycota</taxon>
        <taxon>Agaricomycotina</taxon>
        <taxon>Agaricomycetes</taxon>
        <taxon>Thelephorales</taxon>
        <taxon>Thelephoraceae</taxon>
        <taxon>Thelephora</taxon>
    </lineage>
</organism>
<gene>
    <name evidence="1" type="ORF">BDM02DRAFT_3103167</name>
</gene>
<reference evidence="1" key="1">
    <citation type="submission" date="2019-10" db="EMBL/GenBank/DDBJ databases">
        <authorList>
            <consortium name="DOE Joint Genome Institute"/>
            <person name="Kuo A."/>
            <person name="Miyauchi S."/>
            <person name="Kiss E."/>
            <person name="Drula E."/>
            <person name="Kohler A."/>
            <person name="Sanchez-Garcia M."/>
            <person name="Andreopoulos B."/>
            <person name="Barry K.W."/>
            <person name="Bonito G."/>
            <person name="Buee M."/>
            <person name="Carver A."/>
            <person name="Chen C."/>
            <person name="Cichocki N."/>
            <person name="Clum A."/>
            <person name="Culley D."/>
            <person name="Crous P.W."/>
            <person name="Fauchery L."/>
            <person name="Girlanda M."/>
            <person name="Hayes R."/>
            <person name="Keri Z."/>
            <person name="Labutti K."/>
            <person name="Lipzen A."/>
            <person name="Lombard V."/>
            <person name="Magnuson J."/>
            <person name="Maillard F."/>
            <person name="Morin E."/>
            <person name="Murat C."/>
            <person name="Nolan M."/>
            <person name="Ohm R."/>
            <person name="Pangilinan J."/>
            <person name="Pereira M."/>
            <person name="Perotto S."/>
            <person name="Peter M."/>
            <person name="Riley R."/>
            <person name="Sitrit Y."/>
            <person name="Stielow B."/>
            <person name="Szollosi G."/>
            <person name="Zifcakova L."/>
            <person name="Stursova M."/>
            <person name="Spatafora J.W."/>
            <person name="Tedersoo L."/>
            <person name="Vaario L.-M."/>
            <person name="Yamada A."/>
            <person name="Yan M."/>
            <person name="Wang P."/>
            <person name="Xu J."/>
            <person name="Bruns T."/>
            <person name="Baldrian P."/>
            <person name="Vilgalys R."/>
            <person name="Henrissat B."/>
            <person name="Grigoriev I.V."/>
            <person name="Hibbett D."/>
            <person name="Nagy L.G."/>
            <person name="Martin F.M."/>
        </authorList>
    </citation>
    <scope>NUCLEOTIDE SEQUENCE</scope>
    <source>
        <strain evidence="1">P2</strain>
    </source>
</reference>